<evidence type="ECO:0000256" key="12">
    <source>
        <dbReference type="ARBA" id="ARBA00023136"/>
    </source>
</evidence>
<keyword evidence="7 14" id="KW-0812">Transmembrane</keyword>
<keyword evidence="15" id="KW-0830">Ubiquinone</keyword>
<sequence>MFMINVLTLIIPILLAVAFLTLVERKVLGYMQFRKGPNVVGPYGLLQPIADAIKLFIKEPLRPATSSISMFILASILALTLALTMWIPLPMPYPLINMNLGVLFMLAMSSLAVYSILWSGWASNSKYALIGALRAVAQTISYEVTLAIILLSVLLMNGSFTLSTLIITQEQVWLIFPAWPLAMMWFISTLAETNRAPFDLTEGESELVSGFNVEYAAGPFALFFMAEYANIIMMNIFTTTLFLGAFHNPYMPELYTINFTIKSLLLTITFLWIRASYPRFRYDQLMHLLWKNFLPLTLALCMWHVSLPILLSSIPPQT</sequence>
<dbReference type="InterPro" id="IPR001694">
    <property type="entry name" value="NADH_UbQ_OxRdtase_su1/FPO"/>
</dbReference>
<feature type="transmembrane region" description="Helical" evidence="16">
    <location>
        <begin position="255"/>
        <end position="273"/>
    </location>
</feature>
<feature type="transmembrane region" description="Helical" evidence="16">
    <location>
        <begin position="172"/>
        <end position="191"/>
    </location>
</feature>
<keyword evidence="10 16" id="KW-1133">Transmembrane helix</keyword>
<keyword evidence="8" id="KW-1278">Translocase</keyword>
<dbReference type="PROSITE" id="PS00667">
    <property type="entry name" value="COMPLEX1_ND1_1"/>
    <property type="match status" value="1"/>
</dbReference>
<dbReference type="GO" id="GO:0009060">
    <property type="term" value="P:aerobic respiration"/>
    <property type="evidence" value="ECO:0007669"/>
    <property type="project" value="TreeGrafter"/>
</dbReference>
<evidence type="ECO:0000256" key="16">
    <source>
        <dbReference type="SAM" id="Phobius"/>
    </source>
</evidence>
<keyword evidence="6" id="KW-0679">Respiratory chain</keyword>
<comment type="subcellular location">
    <subcellularLocation>
        <location evidence="1">Membrane</location>
        <topology evidence="1">Multi-pass membrane protein</topology>
    </subcellularLocation>
    <subcellularLocation>
        <location evidence="14">Mitochondrion inner membrane</location>
        <topology evidence="14">Multi-pass membrane protein</topology>
    </subcellularLocation>
</comment>
<keyword evidence="15 17" id="KW-0496">Mitochondrion</keyword>
<comment type="catalytic activity">
    <reaction evidence="13 15">
        <text>a ubiquinone + NADH + 5 H(+)(in) = a ubiquinol + NAD(+) + 4 H(+)(out)</text>
        <dbReference type="Rhea" id="RHEA:29091"/>
        <dbReference type="Rhea" id="RHEA-COMP:9565"/>
        <dbReference type="Rhea" id="RHEA-COMP:9566"/>
        <dbReference type="ChEBI" id="CHEBI:15378"/>
        <dbReference type="ChEBI" id="CHEBI:16389"/>
        <dbReference type="ChEBI" id="CHEBI:17976"/>
        <dbReference type="ChEBI" id="CHEBI:57540"/>
        <dbReference type="ChEBI" id="CHEBI:57945"/>
        <dbReference type="EC" id="7.1.1.2"/>
    </reaction>
</comment>
<dbReference type="PANTHER" id="PTHR11432">
    <property type="entry name" value="NADH DEHYDROGENASE SUBUNIT 1"/>
    <property type="match status" value="1"/>
</dbReference>
<gene>
    <name evidence="17" type="primary">ND1</name>
</gene>
<feature type="transmembrane region" description="Helical" evidence="16">
    <location>
        <begin position="293"/>
        <end position="314"/>
    </location>
</feature>
<dbReference type="GO" id="GO:0005743">
    <property type="term" value="C:mitochondrial inner membrane"/>
    <property type="evidence" value="ECO:0007669"/>
    <property type="project" value="UniProtKB-SubCell"/>
</dbReference>
<evidence type="ECO:0000256" key="13">
    <source>
        <dbReference type="ARBA" id="ARBA00049551"/>
    </source>
</evidence>
<dbReference type="GO" id="GO:0003954">
    <property type="term" value="F:NADH dehydrogenase activity"/>
    <property type="evidence" value="ECO:0007669"/>
    <property type="project" value="TreeGrafter"/>
</dbReference>
<dbReference type="PROSITE" id="PS00668">
    <property type="entry name" value="COMPLEX1_ND1_2"/>
    <property type="match status" value="1"/>
</dbReference>
<evidence type="ECO:0000256" key="15">
    <source>
        <dbReference type="RuleBase" id="RU000473"/>
    </source>
</evidence>
<feature type="transmembrane region" description="Helical" evidence="16">
    <location>
        <begin position="220"/>
        <end position="243"/>
    </location>
</feature>
<evidence type="ECO:0000313" key="17">
    <source>
        <dbReference type="EMBL" id="QHH22605.1"/>
    </source>
</evidence>
<reference evidence="17" key="1">
    <citation type="journal article" date="2019" name="Mitochondrial DNA Part B Resour">
        <title>Characterization of the complete mitochondrial genome sequence of Jialuo sheep (Ovis aries).</title>
        <authorList>
            <person name="Fu D."/>
            <person name="Ma X."/>
            <person name="Jia C."/>
            <person name="Lei Q."/>
            <person name="Wu X."/>
            <person name="Chu M."/>
            <person name="Ding X."/>
            <person name="Bao P."/>
            <person name="Pei J."/>
            <person name="Guo X."/>
            <person name="Yan P."/>
            <person name="Chunnian L."/>
        </authorList>
    </citation>
    <scope>NUCLEOTIDE SEQUENCE</scope>
    <source>
        <tissue evidence="17">Blood</tissue>
    </source>
</reference>
<proteinExistence type="inferred from homology"/>
<dbReference type="PANTHER" id="PTHR11432:SF3">
    <property type="entry name" value="NADH-UBIQUINONE OXIDOREDUCTASE CHAIN 1"/>
    <property type="match status" value="1"/>
</dbReference>
<organism evidence="17">
    <name type="scientific">Ovis aries</name>
    <name type="common">Sheep</name>
    <dbReference type="NCBI Taxonomy" id="9940"/>
    <lineage>
        <taxon>Eukaryota</taxon>
        <taxon>Metazoa</taxon>
        <taxon>Chordata</taxon>
        <taxon>Craniata</taxon>
        <taxon>Vertebrata</taxon>
        <taxon>Euteleostomi</taxon>
        <taxon>Mammalia</taxon>
        <taxon>Eutheria</taxon>
        <taxon>Laurasiatheria</taxon>
        <taxon>Artiodactyla</taxon>
        <taxon>Ruminantia</taxon>
        <taxon>Pecora</taxon>
        <taxon>Bovidae</taxon>
        <taxon>Caprinae</taxon>
        <taxon>Ovis</taxon>
    </lineage>
</organism>
<comment type="similarity">
    <text evidence="2 14">Belongs to the complex I subunit 1 family.</text>
</comment>
<feature type="transmembrane region" description="Helical" evidence="16">
    <location>
        <begin position="140"/>
        <end position="160"/>
    </location>
</feature>
<dbReference type="GO" id="GO:0008137">
    <property type="term" value="F:NADH dehydrogenase (ubiquinone) activity"/>
    <property type="evidence" value="ECO:0007669"/>
    <property type="project" value="UniProtKB-EC"/>
</dbReference>
<evidence type="ECO:0000256" key="11">
    <source>
        <dbReference type="ARBA" id="ARBA00023027"/>
    </source>
</evidence>
<dbReference type="AlphaFoldDB" id="A0A6B9R4B9"/>
<geneLocation type="mitochondrion" evidence="17"/>
<evidence type="ECO:0000256" key="2">
    <source>
        <dbReference type="ARBA" id="ARBA00010535"/>
    </source>
</evidence>
<evidence type="ECO:0000256" key="4">
    <source>
        <dbReference type="ARBA" id="ARBA00021009"/>
    </source>
</evidence>
<evidence type="ECO:0000256" key="6">
    <source>
        <dbReference type="ARBA" id="ARBA00022660"/>
    </source>
</evidence>
<evidence type="ECO:0000256" key="8">
    <source>
        <dbReference type="ARBA" id="ARBA00022967"/>
    </source>
</evidence>
<evidence type="ECO:0000256" key="14">
    <source>
        <dbReference type="RuleBase" id="RU000471"/>
    </source>
</evidence>
<evidence type="ECO:0000256" key="1">
    <source>
        <dbReference type="ARBA" id="ARBA00004141"/>
    </source>
</evidence>
<evidence type="ECO:0000256" key="9">
    <source>
        <dbReference type="ARBA" id="ARBA00022982"/>
    </source>
</evidence>
<evidence type="ECO:0000256" key="7">
    <source>
        <dbReference type="ARBA" id="ARBA00022692"/>
    </source>
</evidence>
<dbReference type="Pfam" id="PF00146">
    <property type="entry name" value="NADHdh"/>
    <property type="match status" value="1"/>
</dbReference>
<keyword evidence="5" id="KW-0813">Transport</keyword>
<accession>A0A6B9R4B9</accession>
<dbReference type="InterPro" id="IPR018086">
    <property type="entry name" value="NADH_UbQ_OxRdtase_su1_CS"/>
</dbReference>
<keyword evidence="12 16" id="KW-0472">Membrane</keyword>
<dbReference type="EMBL" id="MK829158">
    <property type="protein sequence ID" value="QHH22605.1"/>
    <property type="molecule type" value="Genomic_DNA"/>
</dbReference>
<name>A0A6B9R4B9_SHEEP</name>
<feature type="transmembrane region" description="Helical" evidence="16">
    <location>
        <begin position="68"/>
        <end position="88"/>
    </location>
</feature>
<evidence type="ECO:0000256" key="10">
    <source>
        <dbReference type="ARBA" id="ARBA00022989"/>
    </source>
</evidence>
<feature type="transmembrane region" description="Helical" evidence="16">
    <location>
        <begin position="100"/>
        <end position="120"/>
    </location>
</feature>
<dbReference type="HAMAP" id="MF_01350">
    <property type="entry name" value="NDH1_NuoH"/>
    <property type="match status" value="1"/>
</dbReference>
<protein>
    <recommendedName>
        <fullName evidence="4 15">NADH-ubiquinone oxidoreductase chain 1</fullName>
        <ecNumber evidence="3 15">7.1.1.2</ecNumber>
    </recommendedName>
</protein>
<evidence type="ECO:0000256" key="5">
    <source>
        <dbReference type="ARBA" id="ARBA00022448"/>
    </source>
</evidence>
<keyword evidence="11 14" id="KW-0520">NAD</keyword>
<dbReference type="EC" id="7.1.1.2" evidence="3 15"/>
<evidence type="ECO:0000256" key="3">
    <source>
        <dbReference type="ARBA" id="ARBA00012944"/>
    </source>
</evidence>
<keyword evidence="9" id="KW-0249">Electron transport</keyword>